<dbReference type="GO" id="GO:0016682">
    <property type="term" value="F:oxidoreductase activity, acting on diphenols and related substances as donors, oxygen as acceptor"/>
    <property type="evidence" value="ECO:0007669"/>
    <property type="project" value="TreeGrafter"/>
</dbReference>
<dbReference type="PANTHER" id="PTHR30365:SF0">
    <property type="entry name" value="CYTOCHROME BD-I UBIQUINOL OXIDASE SUBUNIT 1"/>
    <property type="match status" value="1"/>
</dbReference>
<dbReference type="PANTHER" id="PTHR30365">
    <property type="entry name" value="CYTOCHROME D UBIQUINOL OXIDASE"/>
    <property type="match status" value="1"/>
</dbReference>
<dbReference type="RefSeq" id="WP_039136537.1">
    <property type="nucleotide sequence ID" value="NZ_JSVC01000001.1"/>
</dbReference>
<evidence type="ECO:0000256" key="3">
    <source>
        <dbReference type="ARBA" id="ARBA00022448"/>
    </source>
</evidence>
<organism evidence="13 14">
    <name type="scientific">Flavihumibacter solisilvae</name>
    <dbReference type="NCBI Taxonomy" id="1349421"/>
    <lineage>
        <taxon>Bacteria</taxon>
        <taxon>Pseudomonadati</taxon>
        <taxon>Bacteroidota</taxon>
        <taxon>Chitinophagia</taxon>
        <taxon>Chitinophagales</taxon>
        <taxon>Chitinophagaceae</taxon>
        <taxon>Flavihumibacter</taxon>
    </lineage>
</organism>
<accession>A0A0C1IQP4</accession>
<evidence type="ECO:0000256" key="1">
    <source>
        <dbReference type="ARBA" id="ARBA00004429"/>
    </source>
</evidence>
<keyword evidence="10" id="KW-1133">Transmembrane helix</keyword>
<dbReference type="GO" id="GO:0005886">
    <property type="term" value="C:plasma membrane"/>
    <property type="evidence" value="ECO:0007669"/>
    <property type="project" value="UniProtKB-SubCell"/>
</dbReference>
<keyword evidence="6" id="KW-0349">Heme</keyword>
<comment type="similarity">
    <text evidence="2">Belongs to the cytochrome ubiquinol oxidase subunit 1 family.</text>
</comment>
<dbReference type="GO" id="GO:0046872">
    <property type="term" value="F:metal ion binding"/>
    <property type="evidence" value="ECO:0007669"/>
    <property type="project" value="UniProtKB-KW"/>
</dbReference>
<keyword evidence="4" id="KW-1003">Cell membrane</keyword>
<evidence type="ECO:0000256" key="2">
    <source>
        <dbReference type="ARBA" id="ARBA00009819"/>
    </source>
</evidence>
<gene>
    <name evidence="13" type="ORF">OI18_01880</name>
</gene>
<evidence type="ECO:0000256" key="4">
    <source>
        <dbReference type="ARBA" id="ARBA00022475"/>
    </source>
</evidence>
<keyword evidence="12" id="KW-0472">Membrane</keyword>
<comment type="subcellular location">
    <subcellularLocation>
        <location evidence="1">Cell inner membrane</location>
        <topology evidence="1">Multi-pass membrane protein</topology>
    </subcellularLocation>
</comment>
<dbReference type="InterPro" id="IPR002585">
    <property type="entry name" value="Cyt-d_ubiquinol_oxidase_su_1"/>
</dbReference>
<proteinExistence type="inferred from homology"/>
<sequence length="120" mass="13358">MAHFSIAARYIHKKKYLVFTRAAFPIGFFVAFFSSYAQLYIGHLSANVVAEHQTAKLAALEGHFPASGKADRHLFGWVDKEKLEVKGLAIPGGLCFLVNYKFSEPIKGLMHFLNLTGPKT</sequence>
<keyword evidence="8" id="KW-0479">Metal-binding</keyword>
<evidence type="ECO:0000256" key="5">
    <source>
        <dbReference type="ARBA" id="ARBA00022519"/>
    </source>
</evidence>
<comment type="caution">
    <text evidence="13">The sequence shown here is derived from an EMBL/GenBank/DDBJ whole genome shotgun (WGS) entry which is preliminary data.</text>
</comment>
<evidence type="ECO:0000256" key="12">
    <source>
        <dbReference type="ARBA" id="ARBA00023136"/>
    </source>
</evidence>
<keyword evidence="3" id="KW-0813">Transport</keyword>
<dbReference type="EMBL" id="JSVC01000001">
    <property type="protein sequence ID" value="KIC96500.1"/>
    <property type="molecule type" value="Genomic_DNA"/>
</dbReference>
<evidence type="ECO:0000256" key="8">
    <source>
        <dbReference type="ARBA" id="ARBA00022723"/>
    </source>
</evidence>
<keyword evidence="14" id="KW-1185">Reference proteome</keyword>
<evidence type="ECO:0000313" key="13">
    <source>
        <dbReference type="EMBL" id="KIC96500.1"/>
    </source>
</evidence>
<evidence type="ECO:0000256" key="6">
    <source>
        <dbReference type="ARBA" id="ARBA00022617"/>
    </source>
</evidence>
<reference evidence="13 14" key="1">
    <citation type="submission" date="2014-11" db="EMBL/GenBank/DDBJ databases">
        <title>Genome sequence of Flavihumibacter solisilvae 3-3.</title>
        <authorList>
            <person name="Zhou G."/>
            <person name="Li M."/>
            <person name="Wang G."/>
        </authorList>
    </citation>
    <scope>NUCLEOTIDE SEQUENCE [LARGE SCALE GENOMIC DNA]</scope>
    <source>
        <strain evidence="13 14">3-3</strain>
    </source>
</reference>
<dbReference type="GO" id="GO:0020037">
    <property type="term" value="F:heme binding"/>
    <property type="evidence" value="ECO:0007669"/>
    <property type="project" value="TreeGrafter"/>
</dbReference>
<keyword evidence="9" id="KW-0249">Electron transport</keyword>
<evidence type="ECO:0000313" key="14">
    <source>
        <dbReference type="Proteomes" id="UP000031408"/>
    </source>
</evidence>
<name>A0A0C1IQP4_9BACT</name>
<protein>
    <submittedName>
        <fullName evidence="13">Uncharacterized protein</fullName>
    </submittedName>
</protein>
<dbReference type="GO" id="GO:0009055">
    <property type="term" value="F:electron transfer activity"/>
    <property type="evidence" value="ECO:0007669"/>
    <property type="project" value="InterPro"/>
</dbReference>
<evidence type="ECO:0000256" key="11">
    <source>
        <dbReference type="ARBA" id="ARBA00023004"/>
    </source>
</evidence>
<dbReference type="GO" id="GO:0019646">
    <property type="term" value="P:aerobic electron transport chain"/>
    <property type="evidence" value="ECO:0007669"/>
    <property type="project" value="InterPro"/>
</dbReference>
<dbReference type="STRING" id="1349421.OI18_01880"/>
<keyword evidence="7" id="KW-0812">Transmembrane</keyword>
<dbReference type="Proteomes" id="UP000031408">
    <property type="component" value="Unassembled WGS sequence"/>
</dbReference>
<dbReference type="GO" id="GO:0070069">
    <property type="term" value="C:cytochrome complex"/>
    <property type="evidence" value="ECO:0007669"/>
    <property type="project" value="InterPro"/>
</dbReference>
<dbReference type="Pfam" id="PF01654">
    <property type="entry name" value="Cyt_bd_oxida_I"/>
    <property type="match status" value="1"/>
</dbReference>
<keyword evidence="11" id="KW-0408">Iron</keyword>
<evidence type="ECO:0000256" key="7">
    <source>
        <dbReference type="ARBA" id="ARBA00022692"/>
    </source>
</evidence>
<evidence type="ECO:0000256" key="9">
    <source>
        <dbReference type="ARBA" id="ARBA00022982"/>
    </source>
</evidence>
<dbReference type="AlphaFoldDB" id="A0A0C1IQP4"/>
<evidence type="ECO:0000256" key="10">
    <source>
        <dbReference type="ARBA" id="ARBA00022989"/>
    </source>
</evidence>
<keyword evidence="5" id="KW-0997">Cell inner membrane</keyword>